<dbReference type="SUPFAM" id="SSF49354">
    <property type="entry name" value="PapD-like"/>
    <property type="match status" value="1"/>
</dbReference>
<organism evidence="2 3">
    <name type="scientific">Ralstonia pseudosolanacearum</name>
    <dbReference type="NCBI Taxonomy" id="1310165"/>
    <lineage>
        <taxon>Bacteria</taxon>
        <taxon>Pseudomonadati</taxon>
        <taxon>Pseudomonadota</taxon>
        <taxon>Betaproteobacteria</taxon>
        <taxon>Burkholderiales</taxon>
        <taxon>Burkholderiaceae</taxon>
        <taxon>Ralstonia</taxon>
        <taxon>Ralstonia solanacearum species complex</taxon>
    </lineage>
</organism>
<protein>
    <submittedName>
        <fullName evidence="2">Molecular chaperone</fullName>
    </submittedName>
</protein>
<evidence type="ECO:0000259" key="1">
    <source>
        <dbReference type="Pfam" id="PF00345"/>
    </source>
</evidence>
<name>A0A454TLM9_9RALS</name>
<proteinExistence type="predicted"/>
<dbReference type="Proteomes" id="UP000271222">
    <property type="component" value="Unassembled WGS sequence"/>
</dbReference>
<reference evidence="2 3" key="1">
    <citation type="submission" date="2018-10" db="EMBL/GenBank/DDBJ databases">
        <title>Draft Genome Sequence of Ralstonia pseudosolanacearum (R. solanacearum phylotype I) Strain Tg03 Isolated from Luffa cylindrica in China.</title>
        <authorList>
            <person name="Yuan G.-Q."/>
            <person name="Li Q.-Q."/>
            <person name="Zhang Y.-W."/>
        </authorList>
    </citation>
    <scope>NUCLEOTIDE SEQUENCE [LARGE SCALE GENOMIC DNA]</scope>
    <source>
        <strain evidence="2 3">Tg03</strain>
    </source>
</reference>
<dbReference type="PANTHER" id="PTHR30251:SF4">
    <property type="entry name" value="SLR1668 PROTEIN"/>
    <property type="match status" value="1"/>
</dbReference>
<evidence type="ECO:0000313" key="2">
    <source>
        <dbReference type="EMBL" id="RNM03020.1"/>
    </source>
</evidence>
<dbReference type="InterPro" id="IPR016147">
    <property type="entry name" value="Pili_assmbl_chaperone_N"/>
</dbReference>
<dbReference type="Gene3D" id="2.60.40.10">
    <property type="entry name" value="Immunoglobulins"/>
    <property type="match status" value="1"/>
</dbReference>
<dbReference type="RefSeq" id="WP_123203737.1">
    <property type="nucleotide sequence ID" value="NZ_RJTL01000038.1"/>
</dbReference>
<dbReference type="Pfam" id="PF00345">
    <property type="entry name" value="PapD_N"/>
    <property type="match status" value="1"/>
</dbReference>
<feature type="domain" description="Pili assembly chaperone N-terminal" evidence="1">
    <location>
        <begin position="68"/>
        <end position="181"/>
    </location>
</feature>
<dbReference type="EMBL" id="RJTL01000038">
    <property type="protein sequence ID" value="RNM03020.1"/>
    <property type="molecule type" value="Genomic_DNA"/>
</dbReference>
<dbReference type="InterPro" id="IPR050643">
    <property type="entry name" value="Periplasmic_pilus_chap"/>
</dbReference>
<dbReference type="GO" id="GO:0071555">
    <property type="term" value="P:cell wall organization"/>
    <property type="evidence" value="ECO:0007669"/>
    <property type="project" value="InterPro"/>
</dbReference>
<comment type="caution">
    <text evidence="2">The sequence shown here is derived from an EMBL/GenBank/DDBJ whole genome shotgun (WGS) entry which is preliminary data.</text>
</comment>
<sequence length="276" mass="29676">MASLSQSLCTGLSQQWLQHRLRAATAHRSWQRSSSNHQSEGSTMSNMWQVVFGCVSWGVAGICMAASLQASPTALTIPASGRATSLTLLNEGDSPIHAQARVMRWFQAENSDHLADTEEAFASPPILAIPAHGKQIVRVVVPGKVSNPDFRVLVDELPPESGAGLENSVAMLIRYSIPLVVERPGLLGAPDLHWEVKEANGLLSLHVRNSGLGRAQLSDFRGETDGLTVLERSGLVGYVLGGADREWSFKLKGRTPAVLKVRINGNLQTIQSTGGQ</sequence>
<dbReference type="InterPro" id="IPR013783">
    <property type="entry name" value="Ig-like_fold"/>
</dbReference>
<accession>A0A454TLM9</accession>
<dbReference type="PANTHER" id="PTHR30251">
    <property type="entry name" value="PILUS ASSEMBLY CHAPERONE"/>
    <property type="match status" value="1"/>
</dbReference>
<dbReference type="OrthoDB" id="511700at2"/>
<gene>
    <name evidence="2" type="ORF">EGA29_19805</name>
</gene>
<dbReference type="AlphaFoldDB" id="A0A454TLM9"/>
<dbReference type="InterPro" id="IPR008962">
    <property type="entry name" value="PapD-like_sf"/>
</dbReference>
<dbReference type="GO" id="GO:0030288">
    <property type="term" value="C:outer membrane-bounded periplasmic space"/>
    <property type="evidence" value="ECO:0007669"/>
    <property type="project" value="InterPro"/>
</dbReference>
<evidence type="ECO:0000313" key="3">
    <source>
        <dbReference type="Proteomes" id="UP000271222"/>
    </source>
</evidence>